<dbReference type="InterPro" id="IPR001640">
    <property type="entry name" value="Lgt"/>
</dbReference>
<dbReference type="PANTHER" id="PTHR30589">
    <property type="entry name" value="PROLIPOPROTEIN DIACYLGLYCERYL TRANSFERASE"/>
    <property type="match status" value="1"/>
</dbReference>
<feature type="transmembrane region" description="Helical" evidence="7">
    <location>
        <begin position="219"/>
        <end position="242"/>
    </location>
</feature>
<dbReference type="STRING" id="1399797.GCA_000518285_01291"/>
<evidence type="ECO:0000256" key="2">
    <source>
        <dbReference type="ARBA" id="ARBA00022475"/>
    </source>
</evidence>
<keyword evidence="2" id="KW-1003">Cell membrane</keyword>
<keyword evidence="9" id="KW-1185">Reference proteome</keyword>
<keyword evidence="3 8" id="KW-0808">Transferase</keyword>
<comment type="caution">
    <text evidence="8">The sequence shown here is derived from an EMBL/GenBank/DDBJ whole genome shotgun (WGS) entry which is preliminary data.</text>
</comment>
<evidence type="ECO:0000256" key="6">
    <source>
        <dbReference type="ARBA" id="ARBA00023136"/>
    </source>
</evidence>
<sequence>MFEEWLGEDWKLVSTPDIKADYGGFHVYAFTMTLGMVFAILYSIYKFRKKGLSLSAIAIGTVFIIPASLFGASFFGKLNYDHKGIEDFVGFLKLFAFWDGGMSIHGGVYGGIIVGLPVLFFIGRKTKVSLLTYTDAILPNVLLGQIIGRWGNFFNHELTGPKWFQVGMLTGSSGGETVDISQISIDHYQYLYDGPFGWLFKNTLAMDKSTGEVWQMQPIFLIESLALLLVWIIITFIIPNIGKWLGPKPAKKHPGQYVINWGFTCLHFIAPWLKSDTKKTFSQVWDNAYYKNVNEKAKEGFILTSQAIQESSASKLQKRWKTNTALIKANNPDKYWIPKVGMEAFAFIFGWNVVRFVLEMSRSQDGLFVMYNMPLSLTLIGLSALIGLLGMIITQIGVPQLFRRTGYIYEKEYFLINAPTNIVLKTETTISDKNKLKQEKAKAKLEKLEAKNK</sequence>
<dbReference type="Proteomes" id="UP000237865">
    <property type="component" value="Unassembled WGS sequence"/>
</dbReference>
<feature type="transmembrane region" description="Helical" evidence="7">
    <location>
        <begin position="254"/>
        <end position="273"/>
    </location>
</feature>
<accession>A0A2S5REU9</accession>
<protein>
    <submittedName>
        <fullName evidence="8">Prolipoprotein diacylglyceryl transferase</fullName>
    </submittedName>
</protein>
<reference evidence="8 9" key="1">
    <citation type="submission" date="2017-11" db="EMBL/GenBank/DDBJ databases">
        <title>Genome sequence of Entomoplasma lucivorax PIPN-2 (ATCC 49196).</title>
        <authorList>
            <person name="Lo W.-S."/>
            <person name="Gasparich G.E."/>
            <person name="Kuo C.-H."/>
        </authorList>
    </citation>
    <scope>NUCLEOTIDE SEQUENCE [LARGE SCALE GENOMIC DNA]</scope>
    <source>
        <strain evidence="8 9">PIPN-2</strain>
    </source>
</reference>
<keyword evidence="5 7" id="KW-1133">Transmembrane helix</keyword>
<dbReference type="EMBL" id="PHNE01000001">
    <property type="protein sequence ID" value="PPE05818.1"/>
    <property type="molecule type" value="Genomic_DNA"/>
</dbReference>
<evidence type="ECO:0000256" key="7">
    <source>
        <dbReference type="SAM" id="Phobius"/>
    </source>
</evidence>
<name>A0A2S5REU9_9MOLU</name>
<keyword evidence="4 7" id="KW-0812">Transmembrane</keyword>
<dbReference type="GO" id="GO:0042158">
    <property type="term" value="P:lipoprotein biosynthetic process"/>
    <property type="evidence" value="ECO:0007669"/>
    <property type="project" value="InterPro"/>
</dbReference>
<feature type="transmembrane region" description="Helical" evidence="7">
    <location>
        <begin position="52"/>
        <end position="75"/>
    </location>
</feature>
<proteinExistence type="inferred from homology"/>
<feature type="transmembrane region" description="Helical" evidence="7">
    <location>
        <begin position="340"/>
        <end position="358"/>
    </location>
</feature>
<dbReference type="Pfam" id="PF01790">
    <property type="entry name" value="LGT"/>
    <property type="match status" value="1"/>
</dbReference>
<feature type="transmembrane region" description="Helical" evidence="7">
    <location>
        <begin position="25"/>
        <end position="45"/>
    </location>
</feature>
<feature type="transmembrane region" description="Helical" evidence="7">
    <location>
        <begin position="95"/>
        <end position="122"/>
    </location>
</feature>
<evidence type="ECO:0000313" key="8">
    <source>
        <dbReference type="EMBL" id="PPE05818.1"/>
    </source>
</evidence>
<evidence type="ECO:0000256" key="1">
    <source>
        <dbReference type="ARBA" id="ARBA00007150"/>
    </source>
</evidence>
<dbReference type="GO" id="GO:0005886">
    <property type="term" value="C:plasma membrane"/>
    <property type="evidence" value="ECO:0007669"/>
    <property type="project" value="InterPro"/>
</dbReference>
<keyword evidence="8" id="KW-0449">Lipoprotein</keyword>
<feature type="transmembrane region" description="Helical" evidence="7">
    <location>
        <begin position="378"/>
        <end position="398"/>
    </location>
</feature>
<evidence type="ECO:0000256" key="5">
    <source>
        <dbReference type="ARBA" id="ARBA00022989"/>
    </source>
</evidence>
<comment type="similarity">
    <text evidence="1">Belongs to the Lgt family.</text>
</comment>
<keyword evidence="6 7" id="KW-0472">Membrane</keyword>
<organism evidence="8 9">
    <name type="scientific">Williamsoniiplasma lucivorax</name>
    <dbReference type="NCBI Taxonomy" id="209274"/>
    <lineage>
        <taxon>Bacteria</taxon>
        <taxon>Bacillati</taxon>
        <taxon>Mycoplasmatota</taxon>
        <taxon>Mollicutes</taxon>
        <taxon>Entomoplasmatales</taxon>
        <taxon>Williamsoniiplasma</taxon>
    </lineage>
</organism>
<dbReference type="PANTHER" id="PTHR30589:SF0">
    <property type="entry name" value="PHOSPHATIDYLGLYCEROL--PROLIPOPROTEIN DIACYLGLYCERYL TRANSFERASE"/>
    <property type="match status" value="1"/>
</dbReference>
<dbReference type="RefSeq" id="WP_051437364.1">
    <property type="nucleotide sequence ID" value="NZ_PHNE01000001.1"/>
</dbReference>
<dbReference type="PROSITE" id="PS01311">
    <property type="entry name" value="LGT"/>
    <property type="match status" value="1"/>
</dbReference>
<dbReference type="AlphaFoldDB" id="A0A2S5REU9"/>
<gene>
    <name evidence="8" type="primary">lgt</name>
    <name evidence="8" type="ORF">ELUCI_v1c01060</name>
</gene>
<evidence type="ECO:0000313" key="9">
    <source>
        <dbReference type="Proteomes" id="UP000237865"/>
    </source>
</evidence>
<dbReference type="GO" id="GO:0008961">
    <property type="term" value="F:phosphatidylglycerol-prolipoprotein diacylglyceryl transferase activity"/>
    <property type="evidence" value="ECO:0007669"/>
    <property type="project" value="InterPro"/>
</dbReference>
<evidence type="ECO:0000256" key="4">
    <source>
        <dbReference type="ARBA" id="ARBA00022692"/>
    </source>
</evidence>
<evidence type="ECO:0000256" key="3">
    <source>
        <dbReference type="ARBA" id="ARBA00022679"/>
    </source>
</evidence>